<organism evidence="1 2">
    <name type="scientific">Vibrio jasicida</name>
    <dbReference type="NCBI Taxonomy" id="766224"/>
    <lineage>
        <taxon>Bacteria</taxon>
        <taxon>Pseudomonadati</taxon>
        <taxon>Pseudomonadota</taxon>
        <taxon>Gammaproteobacteria</taxon>
        <taxon>Vibrionales</taxon>
        <taxon>Vibrionaceae</taxon>
        <taxon>Vibrio</taxon>
    </lineage>
</organism>
<proteinExistence type="predicted"/>
<dbReference type="Proteomes" id="UP001295462">
    <property type="component" value="Unassembled WGS sequence"/>
</dbReference>
<protein>
    <submittedName>
        <fullName evidence="1">Uncharacterized protein</fullName>
    </submittedName>
</protein>
<evidence type="ECO:0000313" key="2">
    <source>
        <dbReference type="Proteomes" id="UP001295462"/>
    </source>
</evidence>
<comment type="caution">
    <text evidence="1">The sequence shown here is derived from an EMBL/GenBank/DDBJ whole genome shotgun (WGS) entry which is preliminary data.</text>
</comment>
<name>A0AAU9QUA2_9VIBR</name>
<dbReference type="RefSeq" id="WP_409589284.1">
    <property type="nucleotide sequence ID" value="NZ_CAKMTZ010000082.1"/>
</dbReference>
<accession>A0AAU9QUA2</accession>
<dbReference type="AlphaFoldDB" id="A0AAU9QUA2"/>
<dbReference type="EMBL" id="CAKMUD010000094">
    <property type="protein sequence ID" value="CAH1599223.1"/>
    <property type="molecule type" value="Genomic_DNA"/>
</dbReference>
<evidence type="ECO:0000313" key="1">
    <source>
        <dbReference type="EMBL" id="CAH1599223.1"/>
    </source>
</evidence>
<gene>
    <name evidence="1" type="ORF">THF1A12_40062</name>
</gene>
<sequence length="208" mass="23463">MKNSIPNIVTEGVSLASGLVLHEKIIPTYLRSKLPSEMVEPLPTEKQWIKGFSKAFKNKNFSKLIDSIIENGRETIWKTEPQKALQYGDNLEPPANEPRLIAYINVRKKLCASERGSHWVALAIGAISRMIAVNASSGFDADQWNEVTLFWFELERQYLAGNGKEFAQTLINLDKNYFNNQLASMVGGKLNHALAELSVNAFDAKFFW</sequence>
<reference evidence="1" key="1">
    <citation type="submission" date="2022-01" db="EMBL/GenBank/DDBJ databases">
        <authorList>
            <person name="Lagorce A."/>
        </authorList>
    </citation>
    <scope>NUCLEOTIDE SEQUENCE</scope>
    <source>
        <strain evidence="1">Th15_F1_A12</strain>
    </source>
</reference>